<sequence length="106" mass="11895">MDSKLKLRREQWEGRKAVSARADDGWVGPCSAPWLFDWLPHKKSVTSKGKEAVRTETYPSPLVALWEVGTTSQSTRVNRGSSVWNNTRRVIGGGKRERGWGVLNSV</sequence>
<name>W1P6S9_AMBTC</name>
<protein>
    <submittedName>
        <fullName evidence="1">Uncharacterized protein</fullName>
    </submittedName>
</protein>
<keyword evidence="2" id="KW-1185">Reference proteome</keyword>
<proteinExistence type="predicted"/>
<reference evidence="2" key="1">
    <citation type="journal article" date="2013" name="Science">
        <title>The Amborella genome and the evolution of flowering plants.</title>
        <authorList>
            <consortium name="Amborella Genome Project"/>
        </authorList>
    </citation>
    <scope>NUCLEOTIDE SEQUENCE [LARGE SCALE GENOMIC DNA]</scope>
</reference>
<evidence type="ECO:0000313" key="1">
    <source>
        <dbReference type="EMBL" id="ERN03379.1"/>
    </source>
</evidence>
<organism evidence="1 2">
    <name type="scientific">Amborella trichopoda</name>
    <dbReference type="NCBI Taxonomy" id="13333"/>
    <lineage>
        <taxon>Eukaryota</taxon>
        <taxon>Viridiplantae</taxon>
        <taxon>Streptophyta</taxon>
        <taxon>Embryophyta</taxon>
        <taxon>Tracheophyta</taxon>
        <taxon>Spermatophyta</taxon>
        <taxon>Magnoliopsida</taxon>
        <taxon>Amborellales</taxon>
        <taxon>Amborellaceae</taxon>
        <taxon>Amborella</taxon>
    </lineage>
</organism>
<gene>
    <name evidence="1" type="ORF">AMTR_s00003p00252450</name>
</gene>
<dbReference type="HOGENOM" id="CLU_2226740_0_0_1"/>
<dbReference type="Gramene" id="ERN03379">
    <property type="protein sequence ID" value="ERN03379"/>
    <property type="gene ID" value="AMTR_s00003p00252450"/>
</dbReference>
<evidence type="ECO:0000313" key="2">
    <source>
        <dbReference type="Proteomes" id="UP000017836"/>
    </source>
</evidence>
<dbReference type="AlphaFoldDB" id="W1P6S9"/>
<dbReference type="EMBL" id="KI394358">
    <property type="protein sequence ID" value="ERN03379.1"/>
    <property type="molecule type" value="Genomic_DNA"/>
</dbReference>
<accession>W1P6S9</accession>
<dbReference type="Proteomes" id="UP000017836">
    <property type="component" value="Unassembled WGS sequence"/>
</dbReference>